<dbReference type="EMBL" id="CP027665">
    <property type="protein sequence ID" value="AVO37307.1"/>
    <property type="molecule type" value="Genomic_DNA"/>
</dbReference>
<evidence type="ECO:0000313" key="2">
    <source>
        <dbReference type="Proteomes" id="UP000237655"/>
    </source>
</evidence>
<accession>A0A2S0MNA0</accession>
<dbReference type="Proteomes" id="UP000237655">
    <property type="component" value="Chromosome"/>
</dbReference>
<name>A0A2S0MNA0_9RHOB</name>
<proteinExistence type="predicted"/>
<reference evidence="2" key="1">
    <citation type="submission" date="2018-03" db="EMBL/GenBank/DDBJ databases">
        <title>Genomic analysis of the strain SH-1 isolated from shrimp intestine.</title>
        <authorList>
            <person name="Kim Y.-S."/>
            <person name="Kim S.-E."/>
            <person name="Kim K.-H."/>
        </authorList>
    </citation>
    <scope>NUCLEOTIDE SEQUENCE [LARGE SCALE GENOMIC DNA]</scope>
    <source>
        <strain evidence="2">SH-1</strain>
    </source>
</reference>
<gene>
    <name evidence="1" type="ORF">C6Y53_06005</name>
</gene>
<sequence length="86" mass="9417">MRAARLKGKAIYLTGRLELADTGEVHEPFLLWMKDLDVWCAAWRKVNPGFPVSGDERGIIGGELTLFLTETPNGGTTADLFTILGP</sequence>
<keyword evidence="2" id="KW-1185">Reference proteome</keyword>
<organism evidence="1 2">
    <name type="scientific">Pukyongiella litopenaei</name>
    <dbReference type="NCBI Taxonomy" id="2605946"/>
    <lineage>
        <taxon>Bacteria</taxon>
        <taxon>Pseudomonadati</taxon>
        <taxon>Pseudomonadota</taxon>
        <taxon>Alphaproteobacteria</taxon>
        <taxon>Rhodobacterales</taxon>
        <taxon>Paracoccaceae</taxon>
        <taxon>Pukyongiella</taxon>
    </lineage>
</organism>
<protein>
    <submittedName>
        <fullName evidence="1">Uncharacterized protein</fullName>
    </submittedName>
</protein>
<dbReference type="AlphaFoldDB" id="A0A2S0MNA0"/>
<dbReference type="KEGG" id="thas:C6Y53_06005"/>
<evidence type="ECO:0000313" key="1">
    <source>
        <dbReference type="EMBL" id="AVO37307.1"/>
    </source>
</evidence>